<feature type="region of interest" description="Disordered" evidence="5">
    <location>
        <begin position="205"/>
        <end position="233"/>
    </location>
</feature>
<organism evidence="8 9">
    <name type="scientific">Pristionchus entomophagus</name>
    <dbReference type="NCBI Taxonomy" id="358040"/>
    <lineage>
        <taxon>Eukaryota</taxon>
        <taxon>Metazoa</taxon>
        <taxon>Ecdysozoa</taxon>
        <taxon>Nematoda</taxon>
        <taxon>Chromadorea</taxon>
        <taxon>Rhabditida</taxon>
        <taxon>Rhabditina</taxon>
        <taxon>Diplogasteromorpha</taxon>
        <taxon>Diplogasteroidea</taxon>
        <taxon>Neodiplogasteridae</taxon>
        <taxon>Pristionchus</taxon>
    </lineage>
</organism>
<keyword evidence="6" id="KW-0472">Membrane</keyword>
<comment type="caution">
    <text evidence="8">The sequence shown here is derived from an EMBL/GenBank/DDBJ whole genome shotgun (WGS) entry which is preliminary data.</text>
</comment>
<dbReference type="PROSITE" id="PS01032">
    <property type="entry name" value="PPM_1"/>
    <property type="match status" value="1"/>
</dbReference>
<dbReference type="AlphaFoldDB" id="A0AAV5TQD0"/>
<evidence type="ECO:0000259" key="7">
    <source>
        <dbReference type="PROSITE" id="PS51746"/>
    </source>
</evidence>
<dbReference type="Gene3D" id="3.60.40.10">
    <property type="entry name" value="PPM-type phosphatase domain"/>
    <property type="match status" value="1"/>
</dbReference>
<evidence type="ECO:0000256" key="5">
    <source>
        <dbReference type="SAM" id="MobiDB-lite"/>
    </source>
</evidence>
<dbReference type="CDD" id="cd00143">
    <property type="entry name" value="PP2Cc"/>
    <property type="match status" value="1"/>
</dbReference>
<keyword evidence="9" id="KW-1185">Reference proteome</keyword>
<evidence type="ECO:0000313" key="8">
    <source>
        <dbReference type="EMBL" id="GMS96204.1"/>
    </source>
</evidence>
<proteinExistence type="inferred from homology"/>
<keyword evidence="1" id="KW-0479">Metal-binding</keyword>
<dbReference type="EMBL" id="BTSX01000004">
    <property type="protein sequence ID" value="GMS96204.1"/>
    <property type="molecule type" value="Genomic_DNA"/>
</dbReference>
<dbReference type="Proteomes" id="UP001432027">
    <property type="component" value="Unassembled WGS sequence"/>
</dbReference>
<evidence type="ECO:0000256" key="3">
    <source>
        <dbReference type="ARBA" id="ARBA00022912"/>
    </source>
</evidence>
<feature type="transmembrane region" description="Helical" evidence="6">
    <location>
        <begin position="12"/>
        <end position="33"/>
    </location>
</feature>
<evidence type="ECO:0000256" key="2">
    <source>
        <dbReference type="ARBA" id="ARBA00022801"/>
    </source>
</evidence>
<keyword evidence="3 4" id="KW-0904">Protein phosphatase</keyword>
<keyword evidence="6" id="KW-0812">Transmembrane</keyword>
<sequence length="615" mass="68083">ALSFYVNHASYSSFLCFCPTVVILTSTCILILLRTRLIFIVLLSFSVRSHLKRVILSLLREMDLAALAQGVRNVLSSSTRSSAEEEVESNSVRSPRGPPARVGLVFDTSEANFLGGFIPVLLEKVRHPYCRPEFLYFTDDDIAISADKSIRPVICPKNADRMPLLVGYAETINGGKTLQNEDQATARLLQIVQQGYDAEVAKELDRKRHTKPLSNGRRISDDEPLGSPTLSLGSDSPSLIAPRLEAAFFAIFDGHAGTGASIMASRCLHEHIKSRLSEVLESLIEMDRQENFMSSKFRSNSVYSLGKGQSRREKSTINADSLVIGAIESAYVDMDAQIAEEKQVFKIPGGCAVISATILLGKIYVANAGDCRAVLVTSEKVEALSRDLTPAADSERKRLQEIAYRNPEYIGSCFSRLEYARHLTKKDLRKKVLYRDWFMEGWSVKTVRDSDLRPPLINDRFKKKRLLNTIGVSRGFGDHHLLTVDDKLSIKPFLSAVPEVRVFDIRSLSTLTDKDVLILGSDGVWDVISNEDASLIVKSSLSSSDPSDPSRYCAAAQELATAARGNTTESYKWMMTCGGLASTDDITVFVIPLKYCIAPPQGEDEEDDDEMINLD</sequence>
<keyword evidence="6" id="KW-1133">Transmembrane helix</keyword>
<reference evidence="8" key="1">
    <citation type="submission" date="2023-10" db="EMBL/GenBank/DDBJ databases">
        <title>Genome assembly of Pristionchus species.</title>
        <authorList>
            <person name="Yoshida K."/>
            <person name="Sommer R.J."/>
        </authorList>
    </citation>
    <scope>NUCLEOTIDE SEQUENCE</scope>
    <source>
        <strain evidence="8">RS0144</strain>
    </source>
</reference>
<evidence type="ECO:0000256" key="6">
    <source>
        <dbReference type="SAM" id="Phobius"/>
    </source>
</evidence>
<dbReference type="InterPro" id="IPR001932">
    <property type="entry name" value="PPM-type_phosphatase-like_dom"/>
</dbReference>
<evidence type="ECO:0000256" key="4">
    <source>
        <dbReference type="RuleBase" id="RU003465"/>
    </source>
</evidence>
<dbReference type="PROSITE" id="PS51746">
    <property type="entry name" value="PPM_2"/>
    <property type="match status" value="1"/>
</dbReference>
<dbReference type="SMART" id="SM00332">
    <property type="entry name" value="PP2Cc"/>
    <property type="match status" value="1"/>
</dbReference>
<dbReference type="InterPro" id="IPR000222">
    <property type="entry name" value="PP2C_BS"/>
</dbReference>
<dbReference type="SUPFAM" id="SSF81606">
    <property type="entry name" value="PP2C-like"/>
    <property type="match status" value="1"/>
</dbReference>
<dbReference type="PANTHER" id="PTHR13832">
    <property type="entry name" value="PROTEIN PHOSPHATASE 2C"/>
    <property type="match status" value="1"/>
</dbReference>
<comment type="similarity">
    <text evidence="4">Belongs to the PP2C family.</text>
</comment>
<keyword evidence="2 4" id="KW-0378">Hydrolase</keyword>
<dbReference type="PANTHER" id="PTHR13832:SF354">
    <property type="entry name" value="GM14138P"/>
    <property type="match status" value="1"/>
</dbReference>
<dbReference type="GO" id="GO:0004741">
    <property type="term" value="F:[pyruvate dehydrogenase (acetyl-transferring)]-phosphatase activity"/>
    <property type="evidence" value="ECO:0007669"/>
    <property type="project" value="TreeGrafter"/>
</dbReference>
<feature type="non-terminal residue" evidence="8">
    <location>
        <position position="1"/>
    </location>
</feature>
<protein>
    <recommendedName>
        <fullName evidence="7">PPM-type phosphatase domain-containing protein</fullName>
    </recommendedName>
</protein>
<accession>A0AAV5TQD0</accession>
<dbReference type="GO" id="GO:0005739">
    <property type="term" value="C:mitochondrion"/>
    <property type="evidence" value="ECO:0007669"/>
    <property type="project" value="TreeGrafter"/>
</dbReference>
<dbReference type="GO" id="GO:0046872">
    <property type="term" value="F:metal ion binding"/>
    <property type="evidence" value="ECO:0007669"/>
    <property type="project" value="UniProtKB-KW"/>
</dbReference>
<dbReference type="InterPro" id="IPR015655">
    <property type="entry name" value="PP2C"/>
</dbReference>
<gene>
    <name evidence="8" type="ORF">PENTCL1PPCAC_18379</name>
</gene>
<evidence type="ECO:0000313" key="9">
    <source>
        <dbReference type="Proteomes" id="UP001432027"/>
    </source>
</evidence>
<dbReference type="InterPro" id="IPR036457">
    <property type="entry name" value="PPM-type-like_dom_sf"/>
</dbReference>
<dbReference type="Pfam" id="PF00481">
    <property type="entry name" value="PP2C"/>
    <property type="match status" value="2"/>
</dbReference>
<evidence type="ECO:0000256" key="1">
    <source>
        <dbReference type="ARBA" id="ARBA00022723"/>
    </source>
</evidence>
<feature type="domain" description="PPM-type phosphatase" evidence="7">
    <location>
        <begin position="233"/>
        <end position="593"/>
    </location>
</feature>
<name>A0AAV5TQD0_9BILA</name>